<dbReference type="InterPro" id="IPR036653">
    <property type="entry name" value="CinA-like_C"/>
</dbReference>
<dbReference type="SUPFAM" id="SSF142433">
    <property type="entry name" value="CinA-like"/>
    <property type="match status" value="1"/>
</dbReference>
<dbReference type="Pfam" id="PF02464">
    <property type="entry name" value="CinA"/>
    <property type="match status" value="1"/>
</dbReference>
<sequence length="169" mass="18648">MELLERVTQYLQHHELKLITAESCTAGLMVSELARVPGSGQSIDSGLAVYSPEAKNRYLSVSFDTIDTFGLTSEETAREMARGSLDNSDANVSVANTGIAGPKPQDDIPVGTVCFAWAFRHDQKTYLATETRRFPGERNEVRLAAAHYALENIPVLHRQMLEGNLPIDR</sequence>
<evidence type="ECO:0000313" key="3">
    <source>
        <dbReference type="Proteomes" id="UP000237647"/>
    </source>
</evidence>
<protein>
    <submittedName>
        <fullName evidence="2">PncC family amidohydrolase</fullName>
    </submittedName>
</protein>
<dbReference type="AlphaFoldDB" id="A0A2T0V967"/>
<dbReference type="Proteomes" id="UP000237647">
    <property type="component" value="Unassembled WGS sequence"/>
</dbReference>
<dbReference type="EMBL" id="PVTK01000001">
    <property type="protein sequence ID" value="PRY66598.1"/>
    <property type="molecule type" value="Genomic_DNA"/>
</dbReference>
<dbReference type="GO" id="GO:0016787">
    <property type="term" value="F:hydrolase activity"/>
    <property type="evidence" value="ECO:0007669"/>
    <property type="project" value="UniProtKB-KW"/>
</dbReference>
<dbReference type="Gene3D" id="3.90.950.20">
    <property type="entry name" value="CinA-like"/>
    <property type="match status" value="1"/>
</dbReference>
<name>A0A2T0V967_9GAMM</name>
<gene>
    <name evidence="2" type="ORF">B0H98_101592</name>
</gene>
<comment type="caution">
    <text evidence="2">The sequence shown here is derived from an EMBL/GenBank/DDBJ whole genome shotgun (WGS) entry which is preliminary data.</text>
</comment>
<dbReference type="OrthoDB" id="9801454at2"/>
<reference evidence="2 3" key="1">
    <citation type="submission" date="2018-03" db="EMBL/GenBank/DDBJ databases">
        <title>Genomic Encyclopedia of Type Strains, Phase III (KMG-III): the genomes of soil and plant-associated and newly described type strains.</title>
        <authorList>
            <person name="Whitman W."/>
        </authorList>
    </citation>
    <scope>NUCLEOTIDE SEQUENCE [LARGE SCALE GENOMIC DNA]</scope>
    <source>
        <strain evidence="2 3">CGMCC 1.12152</strain>
    </source>
</reference>
<organism evidence="2 3">
    <name type="scientific">Vreelandella songnenensis</name>
    <dbReference type="NCBI Taxonomy" id="1176243"/>
    <lineage>
        <taxon>Bacteria</taxon>
        <taxon>Pseudomonadati</taxon>
        <taxon>Pseudomonadota</taxon>
        <taxon>Gammaproteobacteria</taxon>
        <taxon>Oceanospirillales</taxon>
        <taxon>Halomonadaceae</taxon>
        <taxon>Vreelandella</taxon>
    </lineage>
</organism>
<dbReference type="RefSeq" id="WP_106373554.1">
    <property type="nucleotide sequence ID" value="NZ_PVTK01000001.1"/>
</dbReference>
<keyword evidence="2" id="KW-0378">Hydrolase</keyword>
<dbReference type="InterPro" id="IPR008136">
    <property type="entry name" value="CinA_C"/>
</dbReference>
<proteinExistence type="predicted"/>
<dbReference type="NCBIfam" id="TIGR00199">
    <property type="entry name" value="PncC_domain"/>
    <property type="match status" value="1"/>
</dbReference>
<evidence type="ECO:0000259" key="1">
    <source>
        <dbReference type="Pfam" id="PF02464"/>
    </source>
</evidence>
<evidence type="ECO:0000313" key="2">
    <source>
        <dbReference type="EMBL" id="PRY66598.1"/>
    </source>
</evidence>
<feature type="domain" description="CinA C-terminal" evidence="1">
    <location>
        <begin position="3"/>
        <end position="153"/>
    </location>
</feature>
<keyword evidence="3" id="KW-1185">Reference proteome</keyword>
<accession>A0A2T0V967</accession>